<dbReference type="KEGG" id="fcy:FRACYDRAFT_241088"/>
<dbReference type="Gene3D" id="2.60.120.620">
    <property type="entry name" value="q2cbj1_9rhob like domain"/>
    <property type="match status" value="1"/>
</dbReference>
<dbReference type="InParanoid" id="A0A1E7F8P3"/>
<evidence type="ECO:0000313" key="3">
    <source>
        <dbReference type="Proteomes" id="UP000095751"/>
    </source>
</evidence>
<organism evidence="2 3">
    <name type="scientific">Fragilariopsis cylindrus CCMP1102</name>
    <dbReference type="NCBI Taxonomy" id="635003"/>
    <lineage>
        <taxon>Eukaryota</taxon>
        <taxon>Sar</taxon>
        <taxon>Stramenopiles</taxon>
        <taxon>Ochrophyta</taxon>
        <taxon>Bacillariophyta</taxon>
        <taxon>Bacillariophyceae</taxon>
        <taxon>Bacillariophycidae</taxon>
        <taxon>Bacillariales</taxon>
        <taxon>Bacillariaceae</taxon>
        <taxon>Fragilariopsis</taxon>
    </lineage>
</organism>
<proteinExistence type="predicted"/>
<protein>
    <submittedName>
        <fullName evidence="2">Uncharacterized protein</fullName>
    </submittedName>
</protein>
<evidence type="ECO:0000313" key="2">
    <source>
        <dbReference type="EMBL" id="OEU14541.1"/>
    </source>
</evidence>
<sequence>MKHTVLHIPYSVGSGKEERNDERVVFGGTTTIALRRKAFTVFPQNMLYYHSASSFILSSSSSSSSLSLTQRRQPSHFLRHHHDTRSLIKIYVSSSCDTTAAPRPSSSDSLSSSSRSQYWINDEILKADEIIELLGVVEDSSTCTTTTTTGEEEEQQQQPTATTIHRNKAGKAIAVEVTSAITMNNVKSIRALSKGIQEGISSTSSTFLDKKKKLSQHFTHRGFGEGQGGNDCTYLAPFLQVFCPTIATSVKNIAALAWKAASWDVLADNDEEHPDPMSLGIRTSEYLSYQGWPSLEAHKDIGSIYTIMISIKDPTEYEGGEFFVHTSMIESTNVKLDMLSAIVFKSNTIHGVRPIISGHRESFVTELWSKNDSPIGLCRPTEEQWDSFLIRDDDGKLKAM</sequence>
<reference evidence="2 3" key="1">
    <citation type="submission" date="2016-09" db="EMBL/GenBank/DDBJ databases">
        <title>Extensive genetic diversity and differential bi-allelic expression allows diatom success in the polar Southern Ocean.</title>
        <authorList>
            <consortium name="DOE Joint Genome Institute"/>
            <person name="Mock T."/>
            <person name="Otillar R.P."/>
            <person name="Strauss J."/>
            <person name="Dupont C."/>
            <person name="Frickenhaus S."/>
            <person name="Maumus F."/>
            <person name="Mcmullan M."/>
            <person name="Sanges R."/>
            <person name="Schmutz J."/>
            <person name="Toseland A."/>
            <person name="Valas R."/>
            <person name="Veluchamy A."/>
            <person name="Ward B.J."/>
            <person name="Allen A."/>
            <person name="Barry K."/>
            <person name="Falciatore A."/>
            <person name="Ferrante M."/>
            <person name="Fortunato A.E."/>
            <person name="Gloeckner G."/>
            <person name="Gruber A."/>
            <person name="Hipkin R."/>
            <person name="Janech M."/>
            <person name="Kroth P."/>
            <person name="Leese F."/>
            <person name="Lindquist E."/>
            <person name="Lyon B.R."/>
            <person name="Martin J."/>
            <person name="Mayer C."/>
            <person name="Parker M."/>
            <person name="Quesneville H."/>
            <person name="Raymond J."/>
            <person name="Uhlig C."/>
            <person name="Valentin K.U."/>
            <person name="Worden A.Z."/>
            <person name="Armbrust E.V."/>
            <person name="Bowler C."/>
            <person name="Green B."/>
            <person name="Moulton V."/>
            <person name="Van Oosterhout C."/>
            <person name="Grigoriev I."/>
        </authorList>
    </citation>
    <scope>NUCLEOTIDE SEQUENCE [LARGE SCALE GENOMIC DNA]</scope>
    <source>
        <strain evidence="2 3">CCMP1102</strain>
    </source>
</reference>
<gene>
    <name evidence="2" type="ORF">FRACYDRAFT_241088</name>
</gene>
<evidence type="ECO:0000256" key="1">
    <source>
        <dbReference type="SAM" id="MobiDB-lite"/>
    </source>
</evidence>
<keyword evidence="3" id="KW-1185">Reference proteome</keyword>
<dbReference type="EMBL" id="KV784360">
    <property type="protein sequence ID" value="OEU14541.1"/>
    <property type="molecule type" value="Genomic_DNA"/>
</dbReference>
<dbReference type="OrthoDB" id="193947at2759"/>
<dbReference type="Proteomes" id="UP000095751">
    <property type="component" value="Unassembled WGS sequence"/>
</dbReference>
<feature type="region of interest" description="Disordered" evidence="1">
    <location>
        <begin position="142"/>
        <end position="165"/>
    </location>
</feature>
<dbReference type="AlphaFoldDB" id="A0A1E7F8P3"/>
<name>A0A1E7F8P3_9STRA</name>
<accession>A0A1E7F8P3</accession>